<proteinExistence type="predicted"/>
<dbReference type="EMBL" id="CP058998">
    <property type="protein sequence ID" value="QLJ53198.1"/>
    <property type="molecule type" value="Genomic_DNA"/>
</dbReference>
<dbReference type="Gene3D" id="3.40.630.30">
    <property type="match status" value="1"/>
</dbReference>
<reference evidence="3" key="1">
    <citation type="submission" date="2020-07" db="EMBL/GenBank/DDBJ databases">
        <title>Metabolic diversity and evolutionary history of the archaeal phylum ###Micrarchaeota### uncovered from a freshwater lake metagenome.</title>
        <authorList>
            <person name="Kadnikov V.V."/>
            <person name="Savvichev A.S."/>
            <person name="Mardanov A.V."/>
            <person name="Beletsky A.V."/>
            <person name="Chupakov A.V."/>
            <person name="Kokryatskaya N.M."/>
            <person name="Pimenov N.V."/>
            <person name="Ravin N.V."/>
        </authorList>
    </citation>
    <scope>NUCLEOTIDE SEQUENCE [LARGE SCALE GENOMIC DNA]</scope>
</reference>
<dbReference type="Proteomes" id="UP000510821">
    <property type="component" value="Chromosome"/>
</dbReference>
<protein>
    <submittedName>
        <fullName evidence="2">N-acetyltransferase</fullName>
    </submittedName>
</protein>
<dbReference type="Pfam" id="PF13673">
    <property type="entry name" value="Acetyltransf_10"/>
    <property type="match status" value="1"/>
</dbReference>
<evidence type="ECO:0000259" key="1">
    <source>
        <dbReference type="PROSITE" id="PS51186"/>
    </source>
</evidence>
<dbReference type="GO" id="GO:0016747">
    <property type="term" value="F:acyltransferase activity, transferring groups other than amino-acyl groups"/>
    <property type="evidence" value="ECO:0007669"/>
    <property type="project" value="InterPro"/>
</dbReference>
<dbReference type="KEGG" id="flt:Sv326_1023"/>
<keyword evidence="2" id="KW-0808">Transferase</keyword>
<dbReference type="PROSITE" id="PS51186">
    <property type="entry name" value="GNAT"/>
    <property type="match status" value="1"/>
</dbReference>
<evidence type="ECO:0000313" key="3">
    <source>
        <dbReference type="Proteomes" id="UP000510821"/>
    </source>
</evidence>
<feature type="domain" description="N-acetyltransferase" evidence="1">
    <location>
        <begin position="11"/>
        <end position="133"/>
    </location>
</feature>
<dbReference type="SUPFAM" id="SSF55729">
    <property type="entry name" value="Acyl-CoA N-acyltransferases (Nat)"/>
    <property type="match status" value="1"/>
</dbReference>
<organism evidence="2 3">
    <name type="scientific">Fermentimicrarchaeum limneticum</name>
    <dbReference type="NCBI Taxonomy" id="2795018"/>
    <lineage>
        <taxon>Archaea</taxon>
        <taxon>Candidatus Micrarchaeota</taxon>
        <taxon>Candidatus Fermentimicrarchaeales</taxon>
        <taxon>Candidatus Fermentimicrarchaeaceae</taxon>
        <taxon>Candidatus Fermentimicrarchaeum</taxon>
    </lineage>
</organism>
<evidence type="ECO:0000313" key="2">
    <source>
        <dbReference type="EMBL" id="QLJ53198.1"/>
    </source>
</evidence>
<dbReference type="InterPro" id="IPR016181">
    <property type="entry name" value="Acyl_CoA_acyltransferase"/>
</dbReference>
<name>A0A7D6BMB2_FERL1</name>
<accession>A0A7D6BMB2</accession>
<sequence length="133" mass="14602">MHTEKPAVIDVTVGKAKPEEMPSVVQLYKKRGVETSGVGPANTHVARTESGRVVGALSVVNCGGVPVIKNIAVDMELEGRGVGRQLFEYVIEELKKQGHHHIIIAHQNRNQGFYSKFGFKELNPSEMVLELRG</sequence>
<dbReference type="InterPro" id="IPR000182">
    <property type="entry name" value="GNAT_dom"/>
</dbReference>
<dbReference type="CDD" id="cd04301">
    <property type="entry name" value="NAT_SF"/>
    <property type="match status" value="1"/>
</dbReference>
<gene>
    <name evidence="2" type="ORF">Sv326_1023</name>
</gene>
<dbReference type="AlphaFoldDB" id="A0A7D6BMB2"/>